<protein>
    <submittedName>
        <fullName evidence="1">Uncharacterized protein</fullName>
    </submittedName>
</protein>
<dbReference type="EMBL" id="BGZK01001499">
    <property type="protein sequence ID" value="GBP81193.1"/>
    <property type="molecule type" value="Genomic_DNA"/>
</dbReference>
<gene>
    <name evidence="1" type="ORF">EVAR_31525_1</name>
</gene>
<organism evidence="1 2">
    <name type="scientific">Eumeta variegata</name>
    <name type="common">Bagworm moth</name>
    <name type="synonym">Eumeta japonica</name>
    <dbReference type="NCBI Taxonomy" id="151549"/>
    <lineage>
        <taxon>Eukaryota</taxon>
        <taxon>Metazoa</taxon>
        <taxon>Ecdysozoa</taxon>
        <taxon>Arthropoda</taxon>
        <taxon>Hexapoda</taxon>
        <taxon>Insecta</taxon>
        <taxon>Pterygota</taxon>
        <taxon>Neoptera</taxon>
        <taxon>Endopterygota</taxon>
        <taxon>Lepidoptera</taxon>
        <taxon>Glossata</taxon>
        <taxon>Ditrysia</taxon>
        <taxon>Tineoidea</taxon>
        <taxon>Psychidae</taxon>
        <taxon>Oiketicinae</taxon>
        <taxon>Eumeta</taxon>
    </lineage>
</organism>
<reference evidence="1 2" key="1">
    <citation type="journal article" date="2019" name="Commun. Biol.">
        <title>The bagworm genome reveals a unique fibroin gene that provides high tensile strength.</title>
        <authorList>
            <person name="Kono N."/>
            <person name="Nakamura H."/>
            <person name="Ohtoshi R."/>
            <person name="Tomita M."/>
            <person name="Numata K."/>
            <person name="Arakawa K."/>
        </authorList>
    </citation>
    <scope>NUCLEOTIDE SEQUENCE [LARGE SCALE GENOMIC DNA]</scope>
</reference>
<comment type="caution">
    <text evidence="1">The sequence shown here is derived from an EMBL/GenBank/DDBJ whole genome shotgun (WGS) entry which is preliminary data.</text>
</comment>
<dbReference type="AlphaFoldDB" id="A0A4C1Z1Y1"/>
<sequence length="149" mass="16496">MWGRQAEIACLTSAWRHKAAAAALFQIVGSEIALAHDAANFYPTLAQQKTRKNGPENRYPFTGVPLREARLPRNEICCGLRKRYAPAGRLVAESTTVIRMDSCTVIGNGIGVRSATEREVDVRIVSVMIERLISEGIYLCPREKSYGES</sequence>
<evidence type="ECO:0000313" key="2">
    <source>
        <dbReference type="Proteomes" id="UP000299102"/>
    </source>
</evidence>
<dbReference type="Proteomes" id="UP000299102">
    <property type="component" value="Unassembled WGS sequence"/>
</dbReference>
<name>A0A4C1Z1Y1_EUMVA</name>
<evidence type="ECO:0000313" key="1">
    <source>
        <dbReference type="EMBL" id="GBP81193.1"/>
    </source>
</evidence>
<accession>A0A4C1Z1Y1</accession>
<keyword evidence="2" id="KW-1185">Reference proteome</keyword>
<proteinExistence type="predicted"/>